<keyword evidence="4" id="KW-0808">Transferase</keyword>
<dbReference type="InterPro" id="IPR011011">
    <property type="entry name" value="Znf_FYVE_PHD"/>
</dbReference>
<dbReference type="SUPFAM" id="SSF56112">
    <property type="entry name" value="Protein kinase-like (PK-like)"/>
    <property type="match status" value="1"/>
</dbReference>
<keyword evidence="3" id="KW-0597">Phosphoprotein</keyword>
<dbReference type="GO" id="GO:0005524">
    <property type="term" value="F:ATP binding"/>
    <property type="evidence" value="ECO:0007669"/>
    <property type="project" value="UniProtKB-UniRule"/>
</dbReference>
<dbReference type="PROSITE" id="PS00108">
    <property type="entry name" value="PROTEIN_KINASE_ST"/>
    <property type="match status" value="1"/>
</dbReference>
<dbReference type="Pfam" id="PF13924">
    <property type="entry name" value="Lipocalin_5"/>
    <property type="match status" value="1"/>
</dbReference>
<gene>
    <name evidence="17" type="ORF">TVY486_1109790</name>
</gene>
<dbReference type="InterPro" id="IPR001683">
    <property type="entry name" value="PX_dom"/>
</dbReference>
<dbReference type="Gene3D" id="1.10.510.10">
    <property type="entry name" value="Transferase(Phosphotransferase) domain 1"/>
    <property type="match status" value="1"/>
</dbReference>
<evidence type="ECO:0000259" key="16">
    <source>
        <dbReference type="PROSITE" id="PS50195"/>
    </source>
</evidence>
<keyword evidence="10 12" id="KW-0067">ATP-binding</keyword>
<evidence type="ECO:0000256" key="10">
    <source>
        <dbReference type="ARBA" id="ARBA00022840"/>
    </source>
</evidence>
<keyword evidence="5" id="KW-0479">Metal-binding</keyword>
<dbReference type="PROSITE" id="PS00107">
    <property type="entry name" value="PROTEIN_KINASE_ATP"/>
    <property type="match status" value="1"/>
</dbReference>
<dbReference type="InterPro" id="IPR017455">
    <property type="entry name" value="Znf_FYVE-rel"/>
</dbReference>
<evidence type="ECO:0000259" key="14">
    <source>
        <dbReference type="PROSITE" id="PS50011"/>
    </source>
</evidence>
<keyword evidence="8 17" id="KW-0418">Kinase</keyword>
<dbReference type="InterPro" id="IPR017441">
    <property type="entry name" value="Protein_kinase_ATP_BS"/>
</dbReference>
<proteinExistence type="inferred from homology"/>
<keyword evidence="7 11" id="KW-0863">Zinc-finger</keyword>
<dbReference type="PROSITE" id="PS50178">
    <property type="entry name" value="ZF_FYVE"/>
    <property type="match status" value="1"/>
</dbReference>
<dbReference type="InterPro" id="IPR008271">
    <property type="entry name" value="Ser/Thr_kinase_AS"/>
</dbReference>
<evidence type="ECO:0000256" key="2">
    <source>
        <dbReference type="ARBA" id="ARBA00022527"/>
    </source>
</evidence>
<feature type="domain" description="PX" evidence="16">
    <location>
        <begin position="29"/>
        <end position="153"/>
    </location>
</feature>
<dbReference type="InterPro" id="IPR011009">
    <property type="entry name" value="Kinase-like_dom_sf"/>
</dbReference>
<dbReference type="InterPro" id="IPR000719">
    <property type="entry name" value="Prot_kinase_dom"/>
</dbReference>
<reference evidence="17" key="1">
    <citation type="journal article" date="2012" name="Proc. Natl. Acad. Sci. U.S.A.">
        <title>Antigenic diversity is generated by distinct evolutionary mechanisms in African trypanosome species.</title>
        <authorList>
            <person name="Jackson A.P."/>
            <person name="Berry A."/>
            <person name="Aslett M."/>
            <person name="Allison H.C."/>
            <person name="Burton P."/>
            <person name="Vavrova-Anderson J."/>
            <person name="Brown R."/>
            <person name="Browne H."/>
            <person name="Corton N."/>
            <person name="Hauser H."/>
            <person name="Gamble J."/>
            <person name="Gilderthorp R."/>
            <person name="Marcello L."/>
            <person name="McQuillan J."/>
            <person name="Otto T.D."/>
            <person name="Quail M.A."/>
            <person name="Sanders M.J."/>
            <person name="van Tonder A."/>
            <person name="Ginger M.L."/>
            <person name="Field M.C."/>
            <person name="Barry J.D."/>
            <person name="Hertz-Fowler C."/>
            <person name="Berriman M."/>
        </authorList>
    </citation>
    <scope>NUCLEOTIDE SEQUENCE</scope>
    <source>
        <strain evidence="17">Y486</strain>
    </source>
</reference>
<evidence type="ECO:0000313" key="17">
    <source>
        <dbReference type="EMBL" id="CCC53495.1"/>
    </source>
</evidence>
<feature type="region of interest" description="Disordered" evidence="13">
    <location>
        <begin position="671"/>
        <end position="702"/>
    </location>
</feature>
<dbReference type="CDD" id="cd06093">
    <property type="entry name" value="PX_domain"/>
    <property type="match status" value="1"/>
</dbReference>
<dbReference type="SUPFAM" id="SSF64268">
    <property type="entry name" value="PX domain"/>
    <property type="match status" value="1"/>
</dbReference>
<dbReference type="InterPro" id="IPR024311">
    <property type="entry name" value="Lipocalin-like"/>
</dbReference>
<dbReference type="CDD" id="cd00065">
    <property type="entry name" value="FYVE_like_SF"/>
    <property type="match status" value="1"/>
</dbReference>
<evidence type="ECO:0000259" key="15">
    <source>
        <dbReference type="PROSITE" id="PS50178"/>
    </source>
</evidence>
<evidence type="ECO:0000256" key="11">
    <source>
        <dbReference type="PROSITE-ProRule" id="PRU00091"/>
    </source>
</evidence>
<protein>
    <submittedName>
        <fullName evidence="17">Protein kinase</fullName>
    </submittedName>
</protein>
<evidence type="ECO:0000256" key="5">
    <source>
        <dbReference type="ARBA" id="ARBA00022723"/>
    </source>
</evidence>
<feature type="domain" description="Protein kinase" evidence="14">
    <location>
        <begin position="350"/>
        <end position="604"/>
    </location>
</feature>
<evidence type="ECO:0000256" key="12">
    <source>
        <dbReference type="PROSITE-ProRule" id="PRU10141"/>
    </source>
</evidence>
<evidence type="ECO:0000256" key="7">
    <source>
        <dbReference type="ARBA" id="ARBA00022771"/>
    </source>
</evidence>
<keyword evidence="2" id="KW-0723">Serine/threonine-protein kinase</keyword>
<dbReference type="PROSITE" id="PS50195">
    <property type="entry name" value="PX"/>
    <property type="match status" value="1"/>
</dbReference>
<evidence type="ECO:0000256" key="3">
    <source>
        <dbReference type="ARBA" id="ARBA00022553"/>
    </source>
</evidence>
<sequence>MISKLFSYDSLKRGNQVASTDIQALRELSMRDNISSVEVPEFRVRPTFVEYLIVCTKRNTTWQVFRRYQQFKTLDQKLKQLCTRGSPNHCEYGAIPALSGSHWTEVTNQCLDLVEKRRRYLEIYLLQLLVPGNVFYVAKTALYDFLHDGAMPVQAKEGAITPLYGFAVPAPTVDAHGYQDERDEQDGATPVANVVEGSSDAEEVVERAEVCNEGVKNSAAATVGAACCEECDDTPSDEENADTEDIRLPPQLPLCVQCNAEFTSVLFPHRCFLCRQRFCRSCLRRAELEDGEVARMCMQCYENHQRHRNRPSFASTSCVQSGGADALAEELPSLPGCKPPLRTDVSLSDFQLVTTIGRGTFGKVMKVIFKENGKAYAMKVLSKCVLGKRRMIDYIKEEKNIMDFLPPHPYVVTCHFSFQTDYHLFFVMDYLPGGDLYSRIYPKSQLSPTDVQLYMAEVVLALQHMHHYDVAHRDVKLENIVLGEDGHIRLTDFGLARMHFSTNRRCSFVGSAEYLPPETIEGKLQTMAVDWWSVGVMLYEMLKGETPFRAANNQEVYNNILSRELDLSTPCFSPEAASLIEQLLQREPGMRLCNAAQIKAHPYFASIDWVALEKKAVPAPVPLDFTGNDMKYIKWQHTAEWATIPKPVGVTRATIDRLIGCFSNFVHVSDQPPETPTSAGPPSHSIQPAQEKVKSRSRSGSPRPVNLVGVWQLAKVEMEATDGRVTFPWGCSVCGLLVYLADGLFSMQLTLSRGKRCKQHTLARATKEELVELCHSYVANFGRYQVKAGSNIVTHSLMGSLTRDHADGVQRFFFELHEKTAADAGGGGAAVLKLFSAFNPLVREQLSARTVVTWERVAS</sequence>
<dbReference type="GO" id="GO:0035091">
    <property type="term" value="F:phosphatidylinositol binding"/>
    <property type="evidence" value="ECO:0007669"/>
    <property type="project" value="InterPro"/>
</dbReference>
<evidence type="ECO:0000256" key="1">
    <source>
        <dbReference type="ARBA" id="ARBA00009903"/>
    </source>
</evidence>
<dbReference type="FunFam" id="1.10.510.10:FF:000571">
    <property type="entry name" value="Maternal embryonic leucine zipper kinase"/>
    <property type="match status" value="1"/>
</dbReference>
<evidence type="ECO:0000256" key="13">
    <source>
        <dbReference type="SAM" id="MobiDB-lite"/>
    </source>
</evidence>
<dbReference type="VEuPathDB" id="TriTrypDB:TvY486_1109790"/>
<comment type="similarity">
    <text evidence="1">Belongs to the protein kinase superfamily. AGC Ser/Thr protein kinase family.</text>
</comment>
<accession>G0UCE3</accession>
<dbReference type="Pfam" id="PF00069">
    <property type="entry name" value="Pkinase"/>
    <property type="match status" value="1"/>
</dbReference>
<evidence type="ECO:0000256" key="6">
    <source>
        <dbReference type="ARBA" id="ARBA00022741"/>
    </source>
</evidence>
<dbReference type="SUPFAM" id="SSF57903">
    <property type="entry name" value="FYVE/PHD zinc finger"/>
    <property type="match status" value="1"/>
</dbReference>
<dbReference type="InterPro" id="IPR036871">
    <property type="entry name" value="PX_dom_sf"/>
</dbReference>
<keyword evidence="6 12" id="KW-0547">Nucleotide-binding</keyword>
<dbReference type="PROSITE" id="PS50011">
    <property type="entry name" value="PROTEIN_KINASE_DOM"/>
    <property type="match status" value="1"/>
</dbReference>
<feature type="binding site" evidence="12">
    <location>
        <position position="379"/>
    </location>
    <ligand>
        <name>ATP</name>
        <dbReference type="ChEBI" id="CHEBI:30616"/>
    </ligand>
</feature>
<dbReference type="InterPro" id="IPR045270">
    <property type="entry name" value="STKc_AGC"/>
</dbReference>
<dbReference type="GO" id="GO:0008270">
    <property type="term" value="F:zinc ion binding"/>
    <property type="evidence" value="ECO:0007669"/>
    <property type="project" value="UniProtKB-KW"/>
</dbReference>
<dbReference type="GO" id="GO:0004674">
    <property type="term" value="F:protein serine/threonine kinase activity"/>
    <property type="evidence" value="ECO:0007669"/>
    <property type="project" value="UniProtKB-KW"/>
</dbReference>
<evidence type="ECO:0000256" key="8">
    <source>
        <dbReference type="ARBA" id="ARBA00022777"/>
    </source>
</evidence>
<evidence type="ECO:0000256" key="9">
    <source>
        <dbReference type="ARBA" id="ARBA00022833"/>
    </source>
</evidence>
<dbReference type="EMBL" id="HE573027">
    <property type="protein sequence ID" value="CCC53495.1"/>
    <property type="molecule type" value="Genomic_DNA"/>
</dbReference>
<name>G0UCE3_TRYVY</name>
<dbReference type="Pfam" id="PF00787">
    <property type="entry name" value="PX"/>
    <property type="match status" value="1"/>
</dbReference>
<keyword evidence="9" id="KW-0862">Zinc</keyword>
<dbReference type="PANTHER" id="PTHR24351">
    <property type="entry name" value="RIBOSOMAL PROTEIN S6 KINASE"/>
    <property type="match status" value="1"/>
</dbReference>
<dbReference type="AlphaFoldDB" id="G0UCE3"/>
<dbReference type="Gene3D" id="3.30.1520.10">
    <property type="entry name" value="Phox-like domain"/>
    <property type="match status" value="1"/>
</dbReference>
<dbReference type="SMART" id="SM00220">
    <property type="entry name" value="S_TKc"/>
    <property type="match status" value="1"/>
</dbReference>
<organism evidence="17">
    <name type="scientific">Trypanosoma vivax (strain Y486)</name>
    <dbReference type="NCBI Taxonomy" id="1055687"/>
    <lineage>
        <taxon>Eukaryota</taxon>
        <taxon>Discoba</taxon>
        <taxon>Euglenozoa</taxon>
        <taxon>Kinetoplastea</taxon>
        <taxon>Metakinetoplastina</taxon>
        <taxon>Trypanosomatida</taxon>
        <taxon>Trypanosomatidae</taxon>
        <taxon>Trypanosoma</taxon>
        <taxon>Duttonella</taxon>
    </lineage>
</organism>
<evidence type="ECO:0000256" key="4">
    <source>
        <dbReference type="ARBA" id="ARBA00022679"/>
    </source>
</evidence>
<dbReference type="CDD" id="cd05123">
    <property type="entry name" value="STKc_AGC"/>
    <property type="match status" value="1"/>
</dbReference>
<feature type="domain" description="FYVE-type" evidence="15">
    <location>
        <begin position="255"/>
        <end position="305"/>
    </location>
</feature>
<feature type="compositionally biased region" description="Polar residues" evidence="13">
    <location>
        <begin position="676"/>
        <end position="688"/>
    </location>
</feature>
<dbReference type="Gene3D" id="3.30.200.20">
    <property type="entry name" value="Phosphorylase Kinase, domain 1"/>
    <property type="match status" value="1"/>
</dbReference>